<dbReference type="EMBL" id="CP096023">
    <property type="protein sequence ID" value="UPM45244.1"/>
    <property type="molecule type" value="Genomic_DNA"/>
</dbReference>
<geneLocation type="plasmid" evidence="1 2">
    <name>unnamed4</name>
</geneLocation>
<dbReference type="Proteomes" id="UP000831768">
    <property type="component" value="Plasmid unnamed4"/>
</dbReference>
<gene>
    <name evidence="1" type="ORF">MW046_19030</name>
</gene>
<evidence type="ECO:0000313" key="2">
    <source>
        <dbReference type="Proteomes" id="UP000831768"/>
    </source>
</evidence>
<name>A0A8U0A8E5_9EURY</name>
<dbReference type="RefSeq" id="WP_247995898.1">
    <property type="nucleotide sequence ID" value="NZ_CP096023.1"/>
</dbReference>
<evidence type="ECO:0000313" key="1">
    <source>
        <dbReference type="EMBL" id="UPM45244.1"/>
    </source>
</evidence>
<dbReference type="GeneID" id="71930187"/>
<protein>
    <submittedName>
        <fullName evidence="1">Uncharacterized protein</fullName>
    </submittedName>
</protein>
<accession>A0A8U0A8E5</accession>
<keyword evidence="1" id="KW-0614">Plasmid</keyword>
<proteinExistence type="predicted"/>
<keyword evidence="2" id="KW-1185">Reference proteome</keyword>
<organism evidence="1 2">
    <name type="scientific">Halocatena salina</name>
    <dbReference type="NCBI Taxonomy" id="2934340"/>
    <lineage>
        <taxon>Archaea</taxon>
        <taxon>Methanobacteriati</taxon>
        <taxon>Methanobacteriota</taxon>
        <taxon>Stenosarchaea group</taxon>
        <taxon>Halobacteria</taxon>
        <taxon>Halobacteriales</taxon>
        <taxon>Natronomonadaceae</taxon>
        <taxon>Halocatena</taxon>
    </lineage>
</organism>
<dbReference type="KEGG" id="haad:MW046_19030"/>
<sequence length="94" mass="10219">MAGRSVDRVHLLASRLTGDGLLGTADIETPDTAIIVRHFDDAPEVRSSEAVHTDEETVLIQYIIPKPESYDALRASGNFPRFPALMRDGGSTPN</sequence>
<dbReference type="AlphaFoldDB" id="A0A8U0A8E5"/>
<reference evidence="1" key="1">
    <citation type="submission" date="2022-04" db="EMBL/GenBank/DDBJ databases">
        <title>Halocatena sp. nov., isolated from a salt lake.</title>
        <authorList>
            <person name="Cui H.-L."/>
        </authorList>
    </citation>
    <scope>NUCLEOTIDE SEQUENCE</scope>
    <source>
        <strain evidence="1">AD-1</strain>
        <plasmid evidence="1">unnamed4</plasmid>
    </source>
</reference>